<organism evidence="1 2">
    <name type="scientific">Diphasiastrum complanatum</name>
    <name type="common">Issler's clubmoss</name>
    <name type="synonym">Lycopodium complanatum</name>
    <dbReference type="NCBI Taxonomy" id="34168"/>
    <lineage>
        <taxon>Eukaryota</taxon>
        <taxon>Viridiplantae</taxon>
        <taxon>Streptophyta</taxon>
        <taxon>Embryophyta</taxon>
        <taxon>Tracheophyta</taxon>
        <taxon>Lycopodiopsida</taxon>
        <taxon>Lycopodiales</taxon>
        <taxon>Lycopodiaceae</taxon>
        <taxon>Lycopodioideae</taxon>
        <taxon>Diphasiastrum</taxon>
    </lineage>
</organism>
<name>A0ACC2B6I0_DIPCM</name>
<reference evidence="2" key="1">
    <citation type="journal article" date="2024" name="Proc. Natl. Acad. Sci. U.S.A.">
        <title>Extraordinary preservation of gene collinearity over three hundred million years revealed in homosporous lycophytes.</title>
        <authorList>
            <person name="Li C."/>
            <person name="Wickell D."/>
            <person name="Kuo L.Y."/>
            <person name="Chen X."/>
            <person name="Nie B."/>
            <person name="Liao X."/>
            <person name="Peng D."/>
            <person name="Ji J."/>
            <person name="Jenkins J."/>
            <person name="Williams M."/>
            <person name="Shu S."/>
            <person name="Plott C."/>
            <person name="Barry K."/>
            <person name="Rajasekar S."/>
            <person name="Grimwood J."/>
            <person name="Han X."/>
            <person name="Sun S."/>
            <person name="Hou Z."/>
            <person name="He W."/>
            <person name="Dai G."/>
            <person name="Sun C."/>
            <person name="Schmutz J."/>
            <person name="Leebens-Mack J.H."/>
            <person name="Li F.W."/>
            <person name="Wang L."/>
        </authorList>
    </citation>
    <scope>NUCLEOTIDE SEQUENCE [LARGE SCALE GENOMIC DNA]</scope>
    <source>
        <strain evidence="2">cv. PW_Plant_1</strain>
    </source>
</reference>
<proteinExistence type="predicted"/>
<sequence>MWARTGLMRRREKQNDRDAHCCRYGYNQHVTKVAKFVIPVKLIYSISWVLLFIRSCDGATTTESSSVAATYGLSKLQPHGRGLQVEGPRLVQDTEALISLKLQLGLVNPQVSSLLFTWGQTPTDSCTWKGVQCTVTSGVTRVTNLNLSNSKLRGGIPAQISNLTALVSVSLNLNQFNGTIPSEIGNISSLTYLDLSSNGLTGGIPETFLDLINLQYLNMAGNQLTGGIPDALPKMCGNLESLNISNNPDLGGQLPLGINACKYLTVLDLEFTKLQGSIPMELGQIPGLRSLNLGSNSLTGSIPDGLFASCEALSYLDLSGNQLIGNIPPAIGNCSALKVVMLSQNNLTSIQAELGLLTNLTWLFLGQNQFGGEVPQQITSLISLQMLDLRANNFRGRIPQGLGQLKFLKYLMLQSNNLTGSLPAEITTLPNLIYLDVSDNPLGSTIPDYLGNLTNIQFLFLVNNSYSGYIPNELGFLTNLQVLDLGDNMLTGSIPKSIGNLHKLLYLRLANNRLTGVIPDEIGNCQSLIWLNLFKNLLSGAIPESIGSIGNMSGLTLASNSRNLIQLPPQLGECNIILRFLPKTEGPFTQIPTVLNTARCSIGWNSLILGDNVFSYCKNATSVAANGYLQLSMNNLSGSLPMSFSNIDHFNGIFIEDNHLSGNIPAVFNTPRMTFLSLHNNFLSGPLPSDFSNMKCIELMDFSFNYLSGSIPTSLEQCTTLTAFNVSYNPLLSGPIPVGGQFLTFPGSSYLGDDLLCYSNINNSIDNKIPRCHSTAQPNGPGPPYSPTPSAAKLATSTIVGIILVCILGLLILTLGGFYFLKKTAVNPASDLITDDKESVFFGETSVHVSVFSTDLPKELKYTDLMLASNNFDETNIISSQGFGVIYKAQLMDGSLVAIKKLLQQGSPELDQIFLGEIETIGHTHQQNLLPLLGCAVIGSEKLLVYKYMVNGSLDDWLHEQPRGKQTLHWQVRLKIAVGMARGLKFLHHNCSIPIIHGDMKSSNVLLEENFEPRLTDFGLAGVLNASESQYASSILVANVGYIPPEYIQTWRATIKGDVYSFGVVLLELITGRRPVEVAYNDKHCRNIVEWVKALSKERKERDAYDPVVTLSGAPEELQKFLQLATWCTEQVSVKRPTMRDVVAALEEIKNGNLQLQDSVKNFG</sequence>
<accession>A0ACC2B6I0</accession>
<gene>
    <name evidence="1" type="ORF">O6H91_17G048200</name>
</gene>
<dbReference type="EMBL" id="CM055108">
    <property type="protein sequence ID" value="KAJ7525391.1"/>
    <property type="molecule type" value="Genomic_DNA"/>
</dbReference>
<evidence type="ECO:0000313" key="2">
    <source>
        <dbReference type="Proteomes" id="UP001162992"/>
    </source>
</evidence>
<comment type="caution">
    <text evidence="1">The sequence shown here is derived from an EMBL/GenBank/DDBJ whole genome shotgun (WGS) entry which is preliminary data.</text>
</comment>
<evidence type="ECO:0000313" key="1">
    <source>
        <dbReference type="EMBL" id="KAJ7525391.1"/>
    </source>
</evidence>
<keyword evidence="2" id="KW-1185">Reference proteome</keyword>
<dbReference type="Proteomes" id="UP001162992">
    <property type="component" value="Chromosome 17"/>
</dbReference>
<protein>
    <submittedName>
        <fullName evidence="1">Uncharacterized protein</fullName>
    </submittedName>
</protein>